<reference evidence="6" key="1">
    <citation type="submission" date="2025-08" db="UniProtKB">
        <authorList>
            <consortium name="Ensembl"/>
        </authorList>
    </citation>
    <scope>IDENTIFICATION</scope>
</reference>
<dbReference type="PANTHER" id="PTHR36477:SF1">
    <property type="entry name" value="TRANSMEMBRANE PROTEIN 225"/>
    <property type="match status" value="1"/>
</dbReference>
<organism evidence="6 7">
    <name type="scientific">Sciurus vulgaris</name>
    <name type="common">Eurasian red squirrel</name>
    <dbReference type="NCBI Taxonomy" id="55149"/>
    <lineage>
        <taxon>Eukaryota</taxon>
        <taxon>Metazoa</taxon>
        <taxon>Chordata</taxon>
        <taxon>Craniata</taxon>
        <taxon>Vertebrata</taxon>
        <taxon>Euteleostomi</taxon>
        <taxon>Mammalia</taxon>
        <taxon>Eutheria</taxon>
        <taxon>Euarchontoglires</taxon>
        <taxon>Glires</taxon>
        <taxon>Rodentia</taxon>
        <taxon>Sciuromorpha</taxon>
        <taxon>Sciuridae</taxon>
        <taxon>Sciurinae</taxon>
        <taxon>Sciurini</taxon>
        <taxon>Sciurus</taxon>
    </lineage>
</organism>
<accession>A0A8D2DQ83</accession>
<keyword evidence="3 4" id="KW-0472">Membrane</keyword>
<name>A0A8D2DQ83_SCIVU</name>
<gene>
    <name evidence="6" type="primary">TMEM225</name>
</gene>
<dbReference type="AlphaFoldDB" id="A0A8D2DQ83"/>
<evidence type="ECO:0000256" key="4">
    <source>
        <dbReference type="SAM" id="Phobius"/>
    </source>
</evidence>
<evidence type="ECO:0000313" key="6">
    <source>
        <dbReference type="Ensembl" id="ENSSVLP00005028038.1"/>
    </source>
</evidence>
<feature type="transmembrane region" description="Helical" evidence="4">
    <location>
        <begin position="72"/>
        <end position="94"/>
    </location>
</feature>
<feature type="transmembrane region" description="Helical" evidence="4">
    <location>
        <begin position="101"/>
        <end position="123"/>
    </location>
</feature>
<dbReference type="Ensembl" id="ENSSVLT00005031157.1">
    <property type="protein sequence ID" value="ENSSVLP00005028038.1"/>
    <property type="gene ID" value="ENSSVLG00005022135.1"/>
</dbReference>
<evidence type="ECO:0000256" key="1">
    <source>
        <dbReference type="ARBA" id="ARBA00004141"/>
    </source>
</evidence>
<dbReference type="OrthoDB" id="9833398at2759"/>
<dbReference type="Pfam" id="PF25452">
    <property type="entry name" value="TM225"/>
    <property type="match status" value="1"/>
</dbReference>
<evidence type="ECO:0000313" key="7">
    <source>
        <dbReference type="Proteomes" id="UP000694564"/>
    </source>
</evidence>
<dbReference type="Proteomes" id="UP000694564">
    <property type="component" value="Chromosome 11"/>
</dbReference>
<comment type="subcellular location">
    <subcellularLocation>
        <location evidence="1">Membrane</location>
        <topology evidence="1">Multi-pass membrane protein</topology>
    </subcellularLocation>
</comment>
<protein>
    <submittedName>
        <fullName evidence="6">Transmembrane protein 225</fullName>
    </submittedName>
</protein>
<keyword evidence="4" id="KW-1133">Transmembrane helix</keyword>
<dbReference type="PANTHER" id="PTHR36477">
    <property type="entry name" value="TRANSMEMBRANE PROTEIN 225"/>
    <property type="match status" value="1"/>
</dbReference>
<feature type="transmembrane region" description="Helical" evidence="4">
    <location>
        <begin position="12"/>
        <end position="29"/>
    </location>
</feature>
<feature type="transmembrane region" description="Helical" evidence="4">
    <location>
        <begin position="143"/>
        <end position="164"/>
    </location>
</feature>
<sequence>MPVSNRNIQAANVLTSSWVVVFLVVGIIFEEWVELVPKTTNNETTKNKTIHNPWMICCTAIWPEDGLQMIRIMMISVLVASCSTNFILGLYVTYIIPQNKYIYLIITLFNFFTGSLLLSTLLLYNGMLRKGRSMYFSSFKITWVPITAYLAILLLVACGILSLLQYKVFANVCTCLKIHKSAKGCGSSIQVISLPERKEMPRSIVRMHAHSLNEETENKPQVQARRVTWAV</sequence>
<evidence type="ECO:0000256" key="3">
    <source>
        <dbReference type="ARBA" id="ARBA00023136"/>
    </source>
</evidence>
<dbReference type="InterPro" id="IPR057351">
    <property type="entry name" value="TM225_dom"/>
</dbReference>
<feature type="domain" description="Transmembrane protein 225" evidence="5">
    <location>
        <begin position="2"/>
        <end position="167"/>
    </location>
</feature>
<proteinExistence type="predicted"/>
<dbReference type="InterPro" id="IPR033542">
    <property type="entry name" value="TM225"/>
</dbReference>
<evidence type="ECO:0000256" key="2">
    <source>
        <dbReference type="ARBA" id="ARBA00022692"/>
    </source>
</evidence>
<keyword evidence="2 4" id="KW-0812">Transmembrane</keyword>
<reference evidence="6" key="2">
    <citation type="submission" date="2025-09" db="UniProtKB">
        <authorList>
            <consortium name="Ensembl"/>
        </authorList>
    </citation>
    <scope>IDENTIFICATION</scope>
</reference>
<keyword evidence="7" id="KW-1185">Reference proteome</keyword>
<dbReference type="GO" id="GO:0016020">
    <property type="term" value="C:membrane"/>
    <property type="evidence" value="ECO:0007669"/>
    <property type="project" value="UniProtKB-SubCell"/>
</dbReference>
<dbReference type="GeneTree" id="ENSGT00390000011564"/>
<evidence type="ECO:0000259" key="5">
    <source>
        <dbReference type="Pfam" id="PF25452"/>
    </source>
</evidence>